<organism evidence="1 2">
    <name type="scientific">Butyrivibrio proteoclasticus (strain ATCC 51982 / DSM 14932 / B316)</name>
    <name type="common">Clostridium proteoclasticum</name>
    <dbReference type="NCBI Taxonomy" id="515622"/>
    <lineage>
        <taxon>Bacteria</taxon>
        <taxon>Bacillati</taxon>
        <taxon>Bacillota</taxon>
        <taxon>Clostridia</taxon>
        <taxon>Lachnospirales</taxon>
        <taxon>Lachnospiraceae</taxon>
        <taxon>Butyrivibrio</taxon>
    </lineage>
</organism>
<dbReference type="RefSeq" id="WP_013282957.1">
    <property type="nucleotide sequence ID" value="NC_014389.1"/>
</dbReference>
<dbReference type="KEGG" id="bpb:bpr_II371"/>
<protein>
    <recommendedName>
        <fullName evidence="3">Phage integrase family protein</fullName>
    </recommendedName>
</protein>
<keyword evidence="1" id="KW-0614">Plasmid</keyword>
<gene>
    <name evidence="1" type="ordered locus">bpr_II371</name>
</gene>
<dbReference type="EMBL" id="CP001812">
    <property type="protein sequence ID" value="ADL36308.1"/>
    <property type="molecule type" value="Genomic_DNA"/>
</dbReference>
<evidence type="ECO:0008006" key="3">
    <source>
        <dbReference type="Google" id="ProtNLM"/>
    </source>
</evidence>
<proteinExistence type="predicted"/>
<dbReference type="GO" id="GO:0003677">
    <property type="term" value="F:DNA binding"/>
    <property type="evidence" value="ECO:0007669"/>
    <property type="project" value="InterPro"/>
</dbReference>
<dbReference type="AlphaFoldDB" id="E0S4H6"/>
<sequence>MVPYKNFNVEANTRIKYPKIFTMEIYKNNDFNIVLAQQFLQHSSVVTTQRYIGITSEMQEKALLGHIQIL</sequence>
<dbReference type="Proteomes" id="UP000001299">
    <property type="component" value="Plasmid pCY360"/>
</dbReference>
<dbReference type="InterPro" id="IPR011010">
    <property type="entry name" value="DNA_brk_join_enz"/>
</dbReference>
<geneLocation type="plasmid" evidence="1 2">
    <name>pCY360</name>
</geneLocation>
<reference evidence="1 2" key="1">
    <citation type="journal article" date="2010" name="PLoS ONE">
        <title>The glycobiome of the rumen bacterium Butyrivibrio proteoclasticus B316(T) highlights adaptation to a polysaccharide-rich environment.</title>
        <authorList>
            <person name="Kelly W.J."/>
            <person name="Leahy S.C."/>
            <person name="Altermann E."/>
            <person name="Yeoman C.J."/>
            <person name="Dunne J.C."/>
            <person name="Kong Z."/>
            <person name="Pacheco D.M."/>
            <person name="Li D."/>
            <person name="Noel S.J."/>
            <person name="Moon C.D."/>
            <person name="Cookson A.L."/>
            <person name="Attwood G.T."/>
        </authorList>
    </citation>
    <scope>NUCLEOTIDE SEQUENCE [LARGE SCALE GENOMIC DNA]</scope>
    <source>
        <strain evidence="2">ATCC 51982 / DSM 14932 / B316</strain>
        <plasmid evidence="2">Plasmid pCY360</plasmid>
    </source>
</reference>
<name>E0S4H6_BUTPB</name>
<evidence type="ECO:0000313" key="2">
    <source>
        <dbReference type="Proteomes" id="UP000001299"/>
    </source>
</evidence>
<dbReference type="SUPFAM" id="SSF56349">
    <property type="entry name" value="DNA breaking-rejoining enzymes"/>
    <property type="match status" value="1"/>
</dbReference>
<keyword evidence="2" id="KW-1185">Reference proteome</keyword>
<evidence type="ECO:0000313" key="1">
    <source>
        <dbReference type="EMBL" id="ADL36308.1"/>
    </source>
</evidence>
<dbReference type="HOGENOM" id="CLU_2750111_0_0_9"/>
<accession>E0S4H6</accession>